<dbReference type="PROSITE" id="PS00122">
    <property type="entry name" value="CARBOXYLESTERASE_B_1"/>
    <property type="match status" value="1"/>
</dbReference>
<gene>
    <name evidence="5" type="ORF">GV68_20535</name>
</gene>
<dbReference type="InterPro" id="IPR019826">
    <property type="entry name" value="Carboxylesterase_B_AS"/>
</dbReference>
<dbReference type="EMBL" id="JOKJ01000048">
    <property type="protein sequence ID" value="KEQ02577.1"/>
    <property type="molecule type" value="Genomic_DNA"/>
</dbReference>
<comment type="caution">
    <text evidence="5">The sequence shown here is derived from an EMBL/GenBank/DDBJ whole genome shotgun (WGS) entry which is preliminary data.</text>
</comment>
<dbReference type="SUPFAM" id="SSF53474">
    <property type="entry name" value="alpha/beta-Hydrolases"/>
    <property type="match status" value="1"/>
</dbReference>
<keyword evidence="6" id="KW-1185">Reference proteome</keyword>
<keyword evidence="3" id="KW-0732">Signal</keyword>
<evidence type="ECO:0000313" key="5">
    <source>
        <dbReference type="EMBL" id="KEQ02577.1"/>
    </source>
</evidence>
<name>A0A922T6T4_9HYPH</name>
<evidence type="ECO:0000313" key="6">
    <source>
        <dbReference type="Proteomes" id="UP000052167"/>
    </source>
</evidence>
<feature type="domain" description="Carboxylesterase type B" evidence="4">
    <location>
        <begin position="42"/>
        <end position="531"/>
    </location>
</feature>
<dbReference type="AlphaFoldDB" id="A0A922T6T4"/>
<dbReference type="OrthoDB" id="9775851at2"/>
<evidence type="ECO:0000259" key="4">
    <source>
        <dbReference type="Pfam" id="PF00135"/>
    </source>
</evidence>
<evidence type="ECO:0000256" key="2">
    <source>
        <dbReference type="ARBA" id="ARBA00022801"/>
    </source>
</evidence>
<proteinExistence type="inferred from homology"/>
<dbReference type="RefSeq" id="WP_037169626.1">
    <property type="nucleotide sequence ID" value="NZ_JOKJ01000048.1"/>
</dbReference>
<comment type="similarity">
    <text evidence="1 3">Belongs to the type-B carboxylesterase/lipase family.</text>
</comment>
<dbReference type="Proteomes" id="UP000052167">
    <property type="component" value="Unassembled WGS sequence"/>
</dbReference>
<dbReference type="Pfam" id="PF00135">
    <property type="entry name" value="COesterase"/>
    <property type="match status" value="1"/>
</dbReference>
<feature type="signal peptide" evidence="3">
    <location>
        <begin position="1"/>
        <end position="31"/>
    </location>
</feature>
<feature type="chain" id="PRO_5038168412" description="Carboxylic ester hydrolase" evidence="3">
    <location>
        <begin position="32"/>
        <end position="545"/>
    </location>
</feature>
<sequence>MVDPKTWRKILRSAMAACCGSLFLSGMPLHAAAETFTASTDKTVVETSRGRLLGALDDGVYSYLGVPYARAERFMPAEDVQPWKGVRPAVTYGENCFIPQMTAVAGDELFNPHRYLPMSENCQFVNVWTPGIKDGKKRPVMVWIHGGGFTNGSGIELTSYDGHNLSKEGDVVVVTLNHRLNVLGFLDLSAYGDEYKTSGNASVTDLVAALKWVNHNIEAFGGDPDNVTIFGQSGGGYKVRALMGTPAAKGLFGKAIVQSGSRVDSVTDQASSRKVAELTLANLGLKAEDIGQLAEMDYYKLLAAANQALKDAAAQGAKDARYAPVQDGEYIPENPVGDRWVDQARDIPLMVGNTLNEFETVIRNKVGDLVADNKNTWDDEKAEAKLKQRFSDKADAVGKAFLAAYPEKKLADAYFVDLYFRPGAIRDLDLKAKQNGAPVYSYMFAYESPVLDGIAMSWHCSELPYVFANAGLVKTSTGGGQQALALSRKMSQAWVNFARSGKPSAEGLPDWPAYTSDRPATMVFDAESRVAVDLDRKVLQAAGAI</sequence>
<organism evidence="5 6">
    <name type="scientific">Pseudorhizobium pelagicum</name>
    <dbReference type="NCBI Taxonomy" id="1509405"/>
    <lineage>
        <taxon>Bacteria</taxon>
        <taxon>Pseudomonadati</taxon>
        <taxon>Pseudomonadota</taxon>
        <taxon>Alphaproteobacteria</taxon>
        <taxon>Hyphomicrobiales</taxon>
        <taxon>Rhizobiaceae</taxon>
        <taxon>Rhizobium/Agrobacterium group</taxon>
        <taxon>Pseudorhizobium</taxon>
    </lineage>
</organism>
<dbReference type="GO" id="GO:0016787">
    <property type="term" value="F:hydrolase activity"/>
    <property type="evidence" value="ECO:0007669"/>
    <property type="project" value="UniProtKB-KW"/>
</dbReference>
<evidence type="ECO:0000256" key="3">
    <source>
        <dbReference type="RuleBase" id="RU361235"/>
    </source>
</evidence>
<dbReference type="EC" id="3.1.1.-" evidence="3"/>
<protein>
    <recommendedName>
        <fullName evidence="3">Carboxylic ester hydrolase</fullName>
        <ecNumber evidence="3">3.1.1.-</ecNumber>
    </recommendedName>
</protein>
<dbReference type="Gene3D" id="3.40.50.1820">
    <property type="entry name" value="alpha/beta hydrolase"/>
    <property type="match status" value="1"/>
</dbReference>
<dbReference type="InterPro" id="IPR050309">
    <property type="entry name" value="Type-B_Carboxylest/Lipase"/>
</dbReference>
<keyword evidence="2 3" id="KW-0378">Hydrolase</keyword>
<accession>A0A922T6T4</accession>
<dbReference type="PANTHER" id="PTHR11559">
    <property type="entry name" value="CARBOXYLESTERASE"/>
    <property type="match status" value="1"/>
</dbReference>
<dbReference type="InterPro" id="IPR002018">
    <property type="entry name" value="CarbesteraseB"/>
</dbReference>
<dbReference type="InterPro" id="IPR029058">
    <property type="entry name" value="AB_hydrolase_fold"/>
</dbReference>
<evidence type="ECO:0000256" key="1">
    <source>
        <dbReference type="ARBA" id="ARBA00005964"/>
    </source>
</evidence>
<reference evidence="5 6" key="1">
    <citation type="submission" date="2014-06" db="EMBL/GenBank/DDBJ databases">
        <title>Rhizobium pelagicum/R2-400B4.</title>
        <authorList>
            <person name="Kimes N.E."/>
            <person name="Lopez-Perez M."/>
        </authorList>
    </citation>
    <scope>NUCLEOTIDE SEQUENCE [LARGE SCALE GENOMIC DNA]</scope>
    <source>
        <strain evidence="5 6">R2-400B4</strain>
    </source>
</reference>